<evidence type="ECO:0000256" key="5">
    <source>
        <dbReference type="ARBA" id="ARBA00023152"/>
    </source>
</evidence>
<dbReference type="InterPro" id="IPR014710">
    <property type="entry name" value="RmlC-like_jellyroll"/>
</dbReference>
<dbReference type="Pfam" id="PF06560">
    <property type="entry name" value="GPI"/>
    <property type="match status" value="1"/>
</dbReference>
<evidence type="ECO:0000259" key="7">
    <source>
        <dbReference type="Pfam" id="PF06560"/>
    </source>
</evidence>
<gene>
    <name evidence="8" type="ORF">IDH44_19740</name>
</gene>
<keyword evidence="5" id="KW-0324">Glycolysis</keyword>
<dbReference type="GO" id="GO:0005737">
    <property type="term" value="C:cytoplasm"/>
    <property type="evidence" value="ECO:0007669"/>
    <property type="project" value="InterPro"/>
</dbReference>
<keyword evidence="8" id="KW-0413">Isomerase</keyword>
<dbReference type="GO" id="GO:0004347">
    <property type="term" value="F:glucose-6-phosphate isomerase activity"/>
    <property type="evidence" value="ECO:0007669"/>
    <property type="project" value="UniProtKB-EC"/>
</dbReference>
<comment type="caution">
    <text evidence="8">The sequence shown here is derived from an EMBL/GenBank/DDBJ whole genome shotgun (WGS) entry which is preliminary data.</text>
</comment>
<comment type="catalytic activity">
    <reaction evidence="6">
        <text>alpha-D-glucose 6-phosphate = beta-D-fructose 6-phosphate</text>
        <dbReference type="Rhea" id="RHEA:11816"/>
        <dbReference type="ChEBI" id="CHEBI:57634"/>
        <dbReference type="ChEBI" id="CHEBI:58225"/>
        <dbReference type="EC" id="5.3.1.9"/>
    </reaction>
</comment>
<evidence type="ECO:0000256" key="6">
    <source>
        <dbReference type="ARBA" id="ARBA00029321"/>
    </source>
</evidence>
<dbReference type="RefSeq" id="WP_190920550.1">
    <property type="nucleotide sequence ID" value="NZ_JACXIZ010000038.1"/>
</dbReference>
<dbReference type="Proteomes" id="UP000621560">
    <property type="component" value="Unassembled WGS sequence"/>
</dbReference>
<dbReference type="GO" id="GO:0006094">
    <property type="term" value="P:gluconeogenesis"/>
    <property type="evidence" value="ECO:0007669"/>
    <property type="project" value="UniProtKB-KW"/>
</dbReference>
<evidence type="ECO:0000313" key="8">
    <source>
        <dbReference type="EMBL" id="MBD2847441.1"/>
    </source>
</evidence>
<dbReference type="GO" id="GO:0006096">
    <property type="term" value="P:glycolytic process"/>
    <property type="evidence" value="ECO:0007669"/>
    <property type="project" value="UniProtKB-KW"/>
</dbReference>
<evidence type="ECO:0000256" key="2">
    <source>
        <dbReference type="ARBA" id="ARBA00006542"/>
    </source>
</evidence>
<evidence type="ECO:0000256" key="4">
    <source>
        <dbReference type="ARBA" id="ARBA00022432"/>
    </source>
</evidence>
<protein>
    <recommendedName>
        <fullName evidence="3">glucose-6-phosphate isomerase</fullName>
        <ecNumber evidence="3">5.3.1.9</ecNumber>
    </recommendedName>
</protein>
<keyword evidence="9" id="KW-1185">Reference proteome</keyword>
<dbReference type="CDD" id="cd02218">
    <property type="entry name" value="cupin_PGI"/>
    <property type="match status" value="1"/>
</dbReference>
<comment type="similarity">
    <text evidence="2">Belongs to the archaeal-type GPI family.</text>
</comment>
<organism evidence="8 9">
    <name type="scientific">Paenibacillus sabuli</name>
    <dbReference type="NCBI Taxonomy" id="2772509"/>
    <lineage>
        <taxon>Bacteria</taxon>
        <taxon>Bacillati</taxon>
        <taxon>Bacillota</taxon>
        <taxon>Bacilli</taxon>
        <taxon>Bacillales</taxon>
        <taxon>Paenibacillaceae</taxon>
        <taxon>Paenibacillus</taxon>
    </lineage>
</organism>
<dbReference type="EMBL" id="JACXIZ010000038">
    <property type="protein sequence ID" value="MBD2847441.1"/>
    <property type="molecule type" value="Genomic_DNA"/>
</dbReference>
<comment type="pathway">
    <text evidence="1">Carbohydrate degradation; glycolysis; D-glyceraldehyde 3-phosphate and glycerone phosphate from D-glucose: step 2/4.</text>
</comment>
<proteinExistence type="inferred from homology"/>
<sequence length="173" mass="19116">MDKCFSIPLKPADYKSYGALVTRRTLSQLKALYVDQAAVERLLEDGDPTVYEVYELPYPNDETDLLANITVLHPGQVGDEFFMTKGHFHGEPDTAEAVIGIAGRGEMLIQHRGGELRSLLVAEGYISYSPGGWGHRVINSGDEELVFFAVSGANIRHDYETAARLNFKAPEQA</sequence>
<name>A0A927GTK6_9BACL</name>
<dbReference type="InterPro" id="IPR010551">
    <property type="entry name" value="G6P_isomerase_prok"/>
</dbReference>
<keyword evidence="4" id="KW-0312">Gluconeogenesis</keyword>
<dbReference type="AlphaFoldDB" id="A0A927GTK6"/>
<reference evidence="8" key="1">
    <citation type="submission" date="2020-09" db="EMBL/GenBank/DDBJ databases">
        <title>A novel bacterium of genus Paenibacillus, isolated from South China Sea.</title>
        <authorList>
            <person name="Huang H."/>
            <person name="Mo K."/>
            <person name="Hu Y."/>
        </authorList>
    </citation>
    <scope>NUCLEOTIDE SEQUENCE</scope>
    <source>
        <strain evidence="8">IB182496</strain>
    </source>
</reference>
<accession>A0A927GTK6</accession>
<evidence type="ECO:0000256" key="3">
    <source>
        <dbReference type="ARBA" id="ARBA00011952"/>
    </source>
</evidence>
<evidence type="ECO:0000256" key="1">
    <source>
        <dbReference type="ARBA" id="ARBA00004926"/>
    </source>
</evidence>
<feature type="domain" description="Glucose-6-phosphate isomerase prokaryote" evidence="7">
    <location>
        <begin position="24"/>
        <end position="163"/>
    </location>
</feature>
<dbReference type="InterPro" id="IPR011051">
    <property type="entry name" value="RmlC_Cupin_sf"/>
</dbReference>
<dbReference type="Gene3D" id="2.60.120.10">
    <property type="entry name" value="Jelly Rolls"/>
    <property type="match status" value="1"/>
</dbReference>
<dbReference type="SUPFAM" id="SSF51182">
    <property type="entry name" value="RmlC-like cupins"/>
    <property type="match status" value="1"/>
</dbReference>
<dbReference type="EC" id="5.3.1.9" evidence="3"/>
<evidence type="ECO:0000313" key="9">
    <source>
        <dbReference type="Proteomes" id="UP000621560"/>
    </source>
</evidence>